<gene>
    <name evidence="1" type="ORF">SDC9_190189</name>
</gene>
<reference evidence="1" key="1">
    <citation type="submission" date="2019-08" db="EMBL/GenBank/DDBJ databases">
        <authorList>
            <person name="Kucharzyk K."/>
            <person name="Murdoch R.W."/>
            <person name="Higgins S."/>
            <person name="Loffler F."/>
        </authorList>
    </citation>
    <scope>NUCLEOTIDE SEQUENCE</scope>
</reference>
<comment type="caution">
    <text evidence="1">The sequence shown here is derived from an EMBL/GenBank/DDBJ whole genome shotgun (WGS) entry which is preliminary data.</text>
</comment>
<name>A0A645HVY9_9ZZZZ</name>
<dbReference type="AlphaFoldDB" id="A0A645HVY9"/>
<accession>A0A645HVY9</accession>
<proteinExistence type="predicted"/>
<evidence type="ECO:0000313" key="1">
    <source>
        <dbReference type="EMBL" id="MPN42632.1"/>
    </source>
</evidence>
<protein>
    <submittedName>
        <fullName evidence="1">Uncharacterized protein</fullName>
    </submittedName>
</protein>
<organism evidence="1">
    <name type="scientific">bioreactor metagenome</name>
    <dbReference type="NCBI Taxonomy" id="1076179"/>
    <lineage>
        <taxon>unclassified sequences</taxon>
        <taxon>metagenomes</taxon>
        <taxon>ecological metagenomes</taxon>
    </lineage>
</organism>
<sequence length="45" mass="4477">MPFGPSESVSAMLLVKGGEISGNVVTAPSVHLSHAGSGRRVTANA</sequence>
<dbReference type="EMBL" id="VSSQ01100498">
    <property type="protein sequence ID" value="MPN42632.1"/>
    <property type="molecule type" value="Genomic_DNA"/>
</dbReference>